<comment type="subcellular location">
    <subcellularLocation>
        <location evidence="1">Mitochondrion inner membrane</location>
        <topology evidence="1">Multi-pass membrane protein</topology>
    </subcellularLocation>
</comment>
<keyword evidence="4 18" id="KW-0812">Transmembrane</keyword>
<dbReference type="InterPro" id="IPR036640">
    <property type="entry name" value="ABC1_TM_sf"/>
</dbReference>
<evidence type="ECO:0000259" key="20">
    <source>
        <dbReference type="PROSITE" id="PS50929"/>
    </source>
</evidence>
<evidence type="ECO:0000256" key="7">
    <source>
        <dbReference type="ARBA" id="ARBA00022840"/>
    </source>
</evidence>
<evidence type="ECO:0000256" key="1">
    <source>
        <dbReference type="ARBA" id="ARBA00004448"/>
    </source>
</evidence>
<evidence type="ECO:0000256" key="16">
    <source>
        <dbReference type="ARBA" id="ARBA00042968"/>
    </source>
</evidence>
<keyword evidence="10 18" id="KW-1133">Transmembrane helix</keyword>
<dbReference type="PANTHER" id="PTHR43394">
    <property type="entry name" value="ATP-DEPENDENT PERMEASE MDL1, MITOCHONDRIAL"/>
    <property type="match status" value="1"/>
</dbReference>
<dbReference type="GO" id="GO:0090374">
    <property type="term" value="P:oligopeptide export from mitochondrion"/>
    <property type="evidence" value="ECO:0007669"/>
    <property type="project" value="TreeGrafter"/>
</dbReference>
<dbReference type="PROSITE" id="PS50929">
    <property type="entry name" value="ABC_TM1F"/>
    <property type="match status" value="1"/>
</dbReference>
<dbReference type="PROSITE" id="PS50893">
    <property type="entry name" value="ABC_TRANSPORTER_2"/>
    <property type="match status" value="1"/>
</dbReference>
<evidence type="ECO:0000313" key="22">
    <source>
        <dbReference type="Proteomes" id="UP001150538"/>
    </source>
</evidence>
<dbReference type="InterPro" id="IPR003439">
    <property type="entry name" value="ABC_transporter-like_ATP-bd"/>
</dbReference>
<dbReference type="FunFam" id="3.40.50.300:FF:000403">
    <property type="entry name" value="ATP-binding cassette sub-family B member 8, mitochondrial"/>
    <property type="match status" value="1"/>
</dbReference>
<keyword evidence="12" id="KW-0496">Mitochondrion</keyword>
<dbReference type="Pfam" id="PF00664">
    <property type="entry name" value="ABC_membrane"/>
    <property type="match status" value="1"/>
</dbReference>
<keyword evidence="22" id="KW-1185">Reference proteome</keyword>
<evidence type="ECO:0000256" key="10">
    <source>
        <dbReference type="ARBA" id="ARBA00022989"/>
    </source>
</evidence>
<dbReference type="InterPro" id="IPR003593">
    <property type="entry name" value="AAA+_ATPase"/>
</dbReference>
<organism evidence="21 22">
    <name type="scientific">Mycoemilia scoparia</name>
    <dbReference type="NCBI Taxonomy" id="417184"/>
    <lineage>
        <taxon>Eukaryota</taxon>
        <taxon>Fungi</taxon>
        <taxon>Fungi incertae sedis</taxon>
        <taxon>Zoopagomycota</taxon>
        <taxon>Kickxellomycotina</taxon>
        <taxon>Kickxellomycetes</taxon>
        <taxon>Kickxellales</taxon>
        <taxon>Kickxellaceae</taxon>
        <taxon>Mycoemilia</taxon>
    </lineage>
</organism>
<evidence type="ECO:0000259" key="19">
    <source>
        <dbReference type="PROSITE" id="PS50893"/>
    </source>
</evidence>
<evidence type="ECO:0000256" key="15">
    <source>
        <dbReference type="ARBA" id="ARBA00041416"/>
    </source>
</evidence>
<proteinExistence type="predicted"/>
<evidence type="ECO:0000313" key="21">
    <source>
        <dbReference type="EMBL" id="KAJ1921409.1"/>
    </source>
</evidence>
<keyword evidence="13 18" id="KW-0472">Membrane</keyword>
<feature type="transmembrane region" description="Helical" evidence="18">
    <location>
        <begin position="313"/>
        <end position="331"/>
    </location>
</feature>
<dbReference type="AlphaFoldDB" id="A0A9W8ABF2"/>
<dbReference type="InterPro" id="IPR027417">
    <property type="entry name" value="P-loop_NTPase"/>
</dbReference>
<feature type="transmembrane region" description="Helical" evidence="18">
    <location>
        <begin position="76"/>
        <end position="95"/>
    </location>
</feature>
<accession>A0A9W8ABF2</accession>
<keyword evidence="5" id="KW-0547">Nucleotide-binding</keyword>
<keyword evidence="11" id="KW-0406">Ion transport</keyword>
<evidence type="ECO:0000256" key="3">
    <source>
        <dbReference type="ARBA" id="ARBA00022538"/>
    </source>
</evidence>
<dbReference type="SMART" id="SM00382">
    <property type="entry name" value="AAA"/>
    <property type="match status" value="1"/>
</dbReference>
<dbReference type="PROSITE" id="PS00211">
    <property type="entry name" value="ABC_TRANSPORTER_1"/>
    <property type="match status" value="1"/>
</dbReference>
<evidence type="ECO:0000256" key="17">
    <source>
        <dbReference type="SAM" id="MobiDB-lite"/>
    </source>
</evidence>
<dbReference type="Gene3D" id="3.40.50.300">
    <property type="entry name" value="P-loop containing nucleotide triphosphate hydrolases"/>
    <property type="match status" value="1"/>
</dbReference>
<evidence type="ECO:0000256" key="18">
    <source>
        <dbReference type="SAM" id="Phobius"/>
    </source>
</evidence>
<feature type="transmembrane region" description="Helical" evidence="18">
    <location>
        <begin position="227"/>
        <end position="248"/>
    </location>
</feature>
<gene>
    <name evidence="21" type="ORF">H4219_000726</name>
</gene>
<dbReference type="InterPro" id="IPR011527">
    <property type="entry name" value="ABC1_TM_dom"/>
</dbReference>
<dbReference type="EMBL" id="JANBPU010000005">
    <property type="protein sequence ID" value="KAJ1921409.1"/>
    <property type="molecule type" value="Genomic_DNA"/>
</dbReference>
<dbReference type="InterPro" id="IPR017871">
    <property type="entry name" value="ABC_transporter-like_CS"/>
</dbReference>
<dbReference type="GO" id="GO:0016887">
    <property type="term" value="F:ATP hydrolysis activity"/>
    <property type="evidence" value="ECO:0007669"/>
    <property type="project" value="InterPro"/>
</dbReference>
<dbReference type="Pfam" id="PF00005">
    <property type="entry name" value="ABC_tran"/>
    <property type="match status" value="1"/>
</dbReference>
<dbReference type="GO" id="GO:0015421">
    <property type="term" value="F:ABC-type oligopeptide transporter activity"/>
    <property type="evidence" value="ECO:0007669"/>
    <property type="project" value="TreeGrafter"/>
</dbReference>
<evidence type="ECO:0000256" key="5">
    <source>
        <dbReference type="ARBA" id="ARBA00022741"/>
    </source>
</evidence>
<reference evidence="21" key="1">
    <citation type="submission" date="2022-07" db="EMBL/GenBank/DDBJ databases">
        <title>Phylogenomic reconstructions and comparative analyses of Kickxellomycotina fungi.</title>
        <authorList>
            <person name="Reynolds N.K."/>
            <person name="Stajich J.E."/>
            <person name="Barry K."/>
            <person name="Grigoriev I.V."/>
            <person name="Crous P."/>
            <person name="Smith M.E."/>
        </authorList>
    </citation>
    <scope>NUCLEOTIDE SEQUENCE</scope>
    <source>
        <strain evidence="21">NBRC 100468</strain>
    </source>
</reference>
<dbReference type="GO" id="GO:0005524">
    <property type="term" value="F:ATP binding"/>
    <property type="evidence" value="ECO:0007669"/>
    <property type="project" value="UniProtKB-KW"/>
</dbReference>
<evidence type="ECO:0000256" key="13">
    <source>
        <dbReference type="ARBA" id="ARBA00023136"/>
    </source>
</evidence>
<feature type="domain" description="ABC transmembrane type-1" evidence="20">
    <location>
        <begin position="80"/>
        <end position="370"/>
    </location>
</feature>
<comment type="caution">
    <text evidence="21">The sequence shown here is derived from an EMBL/GenBank/DDBJ whole genome shotgun (WGS) entry which is preliminary data.</text>
</comment>
<name>A0A9W8ABF2_9FUNG</name>
<evidence type="ECO:0000256" key="11">
    <source>
        <dbReference type="ARBA" id="ARBA00023065"/>
    </source>
</evidence>
<dbReference type="SUPFAM" id="SSF90123">
    <property type="entry name" value="ABC transporter transmembrane region"/>
    <property type="match status" value="1"/>
</dbReference>
<evidence type="ECO:0000256" key="12">
    <source>
        <dbReference type="ARBA" id="ARBA00023128"/>
    </source>
</evidence>
<sequence>MGDIILCDAPVDLYPDMGTRLSILKRQAQQFDKLKEKGDGHSHDPDSKSKDDQKEKKMDRLVTVISSIIRILGPEIWLFLAVTMTAVGAAVVNLWTPLVTGELVNGIASCLQDSSEHLDILDRLTKPAQKLLVLFAANGLLTFTHISLVTALGENIGKRLREELFAAILKQDIGFFDQYRSGELIARLTTDIADFKSTFKQVITQGLKAFTLTVGTAYHLIRISPPLTGALLLSMPALYLSLWAYGSFLRKLRNEGRVWESISSGVAGEAISNIRTVRAFAGENDELGLYSEACDGVVDVNNRFGFHMGVFRGMTNASIGVMVLIVLYYGGTLVSKGEMSPGNLMSFMISTQAAQRALDALGGMVGQTIKAIGSSGRVFELTLSEPAIPLTGGIKLDNLEGNIRFMNVDFSYPSRPKEQILSQFNLDIPAGQLIALCGHSGSGKSTVASLVERFYDPDEGEIWIDSYPLTKLDPKWLRSQIGFINQEPTLFASSIRENIRYGNPSATDEDVMNAARLANATEFIESFKDGYDTVLGERGATLSGGQRQRIAIARAILHNPRILILDEATSALDSQSEQLVQVAIDRLMQGRTVLVIAHRLSTIRNADRIVVMGRVPGQIIEHGTHDDLMNKKGAYYQLYNQSLKTQNSGIPHVHPFSWNKKTKSD</sequence>
<keyword evidence="3" id="KW-0633">Potassium transport</keyword>
<dbReference type="OrthoDB" id="6500128at2759"/>
<feature type="transmembrane region" description="Helical" evidence="18">
    <location>
        <begin position="131"/>
        <end position="152"/>
    </location>
</feature>
<dbReference type="GO" id="GO:0006813">
    <property type="term" value="P:potassium ion transport"/>
    <property type="evidence" value="ECO:0007669"/>
    <property type="project" value="UniProtKB-KW"/>
</dbReference>
<evidence type="ECO:0000256" key="2">
    <source>
        <dbReference type="ARBA" id="ARBA00022448"/>
    </source>
</evidence>
<feature type="domain" description="ABC transporter" evidence="19">
    <location>
        <begin position="403"/>
        <end position="641"/>
    </location>
</feature>
<keyword evidence="6" id="KW-0999">Mitochondrion inner membrane</keyword>
<protein>
    <recommendedName>
        <fullName evidence="14">Mitochondrial potassium channel ATP-binding subunit</fullName>
    </recommendedName>
    <alternativeName>
        <fullName evidence="16">ATP-binding cassette sub-family B member 8, mitochondrial</fullName>
    </alternativeName>
    <alternativeName>
        <fullName evidence="15">Mitochondrial sulfonylurea-receptor</fullName>
    </alternativeName>
</protein>
<evidence type="ECO:0000256" key="4">
    <source>
        <dbReference type="ARBA" id="ARBA00022692"/>
    </source>
</evidence>
<feature type="transmembrane region" description="Helical" evidence="18">
    <location>
        <begin position="202"/>
        <end position="221"/>
    </location>
</feature>
<evidence type="ECO:0000256" key="9">
    <source>
        <dbReference type="ARBA" id="ARBA00022958"/>
    </source>
</evidence>
<dbReference type="Gene3D" id="1.20.1560.10">
    <property type="entry name" value="ABC transporter type 1, transmembrane domain"/>
    <property type="match status" value="1"/>
</dbReference>
<dbReference type="Proteomes" id="UP001150538">
    <property type="component" value="Unassembled WGS sequence"/>
</dbReference>
<evidence type="ECO:0000256" key="14">
    <source>
        <dbReference type="ARBA" id="ARBA00040439"/>
    </source>
</evidence>
<dbReference type="GO" id="GO:0005743">
    <property type="term" value="C:mitochondrial inner membrane"/>
    <property type="evidence" value="ECO:0007669"/>
    <property type="project" value="UniProtKB-SubCell"/>
</dbReference>
<dbReference type="CDD" id="cd03249">
    <property type="entry name" value="ABC_MTABC3_MDL1_MDL2"/>
    <property type="match status" value="1"/>
</dbReference>
<keyword evidence="8" id="KW-0809">Transit peptide</keyword>
<feature type="region of interest" description="Disordered" evidence="17">
    <location>
        <begin position="34"/>
        <end position="55"/>
    </location>
</feature>
<evidence type="ECO:0000256" key="8">
    <source>
        <dbReference type="ARBA" id="ARBA00022946"/>
    </source>
</evidence>
<keyword evidence="7" id="KW-0067">ATP-binding</keyword>
<dbReference type="CDD" id="cd18574">
    <property type="entry name" value="ABC_6TM_ABCB8_like"/>
    <property type="match status" value="1"/>
</dbReference>
<dbReference type="PANTHER" id="PTHR43394:SF17">
    <property type="entry name" value="MITOCHONDRIAL POTASSIUM CHANNEL ATP-BINDING SUBUNIT"/>
    <property type="match status" value="1"/>
</dbReference>
<evidence type="ECO:0000256" key="6">
    <source>
        <dbReference type="ARBA" id="ARBA00022792"/>
    </source>
</evidence>
<keyword evidence="2" id="KW-0813">Transport</keyword>
<dbReference type="SUPFAM" id="SSF52540">
    <property type="entry name" value="P-loop containing nucleoside triphosphate hydrolases"/>
    <property type="match status" value="1"/>
</dbReference>
<keyword evidence="9" id="KW-0630">Potassium</keyword>
<dbReference type="InterPro" id="IPR039421">
    <property type="entry name" value="Type_1_exporter"/>
</dbReference>